<dbReference type="EC" id="1.8.7.1" evidence="4"/>
<evidence type="ECO:0000256" key="1">
    <source>
        <dbReference type="ARBA" id="ARBA00001966"/>
    </source>
</evidence>
<evidence type="ECO:0000256" key="11">
    <source>
        <dbReference type="ARBA" id="ARBA00023014"/>
    </source>
</evidence>
<keyword evidence="11" id="KW-0411">Iron-sulfur</keyword>
<dbReference type="Proteomes" id="UP001500618">
    <property type="component" value="Unassembled WGS sequence"/>
</dbReference>
<dbReference type="RefSeq" id="WP_344312666.1">
    <property type="nucleotide sequence ID" value="NZ_BAAANY010000019.1"/>
</dbReference>
<evidence type="ECO:0000256" key="3">
    <source>
        <dbReference type="ARBA" id="ARBA00010429"/>
    </source>
</evidence>
<evidence type="ECO:0000259" key="14">
    <source>
        <dbReference type="Pfam" id="PF01077"/>
    </source>
</evidence>
<dbReference type="InterPro" id="IPR051329">
    <property type="entry name" value="NIR_SIR_4Fe-4S"/>
</dbReference>
<protein>
    <recommendedName>
        <fullName evidence="4">assimilatory sulfite reductase (ferredoxin)</fullName>
        <ecNumber evidence="4">1.8.7.1</ecNumber>
    </recommendedName>
</protein>
<evidence type="ECO:0000256" key="2">
    <source>
        <dbReference type="ARBA" id="ARBA00003247"/>
    </source>
</evidence>
<evidence type="ECO:0000313" key="17">
    <source>
        <dbReference type="Proteomes" id="UP001500618"/>
    </source>
</evidence>
<organism evidence="16 17">
    <name type="scientific">Fodinicola feengrottensis</name>
    <dbReference type="NCBI Taxonomy" id="435914"/>
    <lineage>
        <taxon>Bacteria</taxon>
        <taxon>Bacillati</taxon>
        <taxon>Actinomycetota</taxon>
        <taxon>Actinomycetes</taxon>
        <taxon>Mycobacteriales</taxon>
        <taxon>Fodinicola</taxon>
    </lineage>
</organism>
<sequence length="548" mass="61296">MARTTRGQGQWALGYREPLNPNERSKRDNDPLTVRERIEKIYAPGGFDSIDPADLRGRFRWYGLYTQRAAGIPGGKTALLEPEELDARYFMLRVRTDGGSMTSEQLRVIAGISTEFGRDTADVTDRQNVQLHWIEIESMPEIWRRLEAVGLSTTEACGDSPRVILGCPLAGVLHDEVLDASDAVRDVVERYIGDPQFSNLPRKFKTSISGCSEQCTNHEINDVAFVGVHNEDGEAGYDVWVGGGLSTNPHFAQRLGTFVRPDQVTEVWAGVISVFRDYGYRRSRNHARLKFLVADWGTEKFREVLEKEYLGYALPDGPLPDMPASPQRDHVGVNKQSDGRYAIGFAPSAGRVSGTILTKVAELADTYGKGRIRSTAQQKLVILDVTDVDGLTRELAELDLQVKPSVFRRGTMACTGIEFCKLAIVETKQRAQQLYGELERRLPEFDTPVTINVNGCPNSCARFQTADIGFKGSMVRNERNESVEGFQVHLGGQLGADPQFGRKFRGLKVTADELPDYCERILRGYLDRREDGETFAKYVVRADEEWLA</sequence>
<evidence type="ECO:0000259" key="15">
    <source>
        <dbReference type="Pfam" id="PF03460"/>
    </source>
</evidence>
<evidence type="ECO:0000256" key="13">
    <source>
        <dbReference type="SAM" id="MobiDB-lite"/>
    </source>
</evidence>
<keyword evidence="7" id="KW-0479">Metal-binding</keyword>
<dbReference type="EMBL" id="BAAANY010000019">
    <property type="protein sequence ID" value="GAA1692648.1"/>
    <property type="molecule type" value="Genomic_DNA"/>
</dbReference>
<dbReference type="InterPro" id="IPR005117">
    <property type="entry name" value="NiRdtase/SiRdtase_haem-b_fer"/>
</dbReference>
<dbReference type="SUPFAM" id="SSF55124">
    <property type="entry name" value="Nitrite/Sulfite reductase N-terminal domain-like"/>
    <property type="match status" value="2"/>
</dbReference>
<proteinExistence type="inferred from homology"/>
<dbReference type="PROSITE" id="PS00365">
    <property type="entry name" value="NIR_SIR"/>
    <property type="match status" value="2"/>
</dbReference>
<comment type="function">
    <text evidence="2">Catalyzes the reduction of sulfite to sulfide, a step in the biosynthesis of sulfur-containing amino acids and cofactors.</text>
</comment>
<dbReference type="PRINTS" id="PR00397">
    <property type="entry name" value="SIROHAEM"/>
</dbReference>
<name>A0ABP4TRQ5_9ACTN</name>
<evidence type="ECO:0000256" key="7">
    <source>
        <dbReference type="ARBA" id="ARBA00022723"/>
    </source>
</evidence>
<dbReference type="PANTHER" id="PTHR32439:SF0">
    <property type="entry name" value="FERREDOXIN--NITRITE REDUCTASE, CHLOROPLASTIC"/>
    <property type="match status" value="1"/>
</dbReference>
<dbReference type="InterPro" id="IPR006066">
    <property type="entry name" value="NO2/SO3_Rdtase_FeS/sirohaem_BS"/>
</dbReference>
<comment type="cofactor">
    <cofactor evidence="1">
        <name>[4Fe-4S] cluster</name>
        <dbReference type="ChEBI" id="CHEBI:49883"/>
    </cofactor>
</comment>
<keyword evidence="10" id="KW-0408">Iron</keyword>
<dbReference type="PANTHER" id="PTHR32439">
    <property type="entry name" value="FERREDOXIN--NITRITE REDUCTASE, CHLOROPLASTIC"/>
    <property type="match status" value="1"/>
</dbReference>
<keyword evidence="6" id="KW-0349">Heme</keyword>
<dbReference type="Gene3D" id="3.90.480.20">
    <property type="match status" value="1"/>
</dbReference>
<dbReference type="Pfam" id="PF03460">
    <property type="entry name" value="NIR_SIR_ferr"/>
    <property type="match status" value="2"/>
</dbReference>
<keyword evidence="9" id="KW-0560">Oxidoreductase</keyword>
<dbReference type="InterPro" id="IPR036136">
    <property type="entry name" value="Nit/Sulf_reduc_fer-like_dom_sf"/>
</dbReference>
<feature type="region of interest" description="Disordered" evidence="13">
    <location>
        <begin position="1"/>
        <end position="31"/>
    </location>
</feature>
<feature type="domain" description="Nitrite/Sulfite reductase ferredoxin-like" evidence="15">
    <location>
        <begin position="335"/>
        <end position="397"/>
    </location>
</feature>
<evidence type="ECO:0000256" key="8">
    <source>
        <dbReference type="ARBA" id="ARBA00022784"/>
    </source>
</evidence>
<reference evidence="17" key="1">
    <citation type="journal article" date="2019" name="Int. J. Syst. Evol. Microbiol.">
        <title>The Global Catalogue of Microorganisms (GCM) 10K type strain sequencing project: providing services to taxonomists for standard genome sequencing and annotation.</title>
        <authorList>
            <consortium name="The Broad Institute Genomics Platform"/>
            <consortium name="The Broad Institute Genome Sequencing Center for Infectious Disease"/>
            <person name="Wu L."/>
            <person name="Ma J."/>
        </authorList>
    </citation>
    <scope>NUCLEOTIDE SEQUENCE [LARGE SCALE GENOMIC DNA]</scope>
    <source>
        <strain evidence="17">JCM 14718</strain>
    </source>
</reference>
<keyword evidence="8" id="KW-0883">Thioether bond</keyword>
<dbReference type="SUPFAM" id="SSF56014">
    <property type="entry name" value="Nitrite and sulphite reductase 4Fe-4S domain-like"/>
    <property type="match status" value="2"/>
</dbReference>
<evidence type="ECO:0000256" key="12">
    <source>
        <dbReference type="ARBA" id="ARBA00049518"/>
    </source>
</evidence>
<evidence type="ECO:0000256" key="10">
    <source>
        <dbReference type="ARBA" id="ARBA00023004"/>
    </source>
</evidence>
<comment type="catalytic activity">
    <reaction evidence="12">
        <text>hydrogen sulfide + 6 oxidized [2Fe-2S]-[ferredoxin] + 3 H2O = sulfite + 6 reduced [2Fe-2S]-[ferredoxin] + 7 H(+)</text>
        <dbReference type="Rhea" id="RHEA:23132"/>
        <dbReference type="Rhea" id="RHEA-COMP:10000"/>
        <dbReference type="Rhea" id="RHEA-COMP:10001"/>
        <dbReference type="ChEBI" id="CHEBI:15377"/>
        <dbReference type="ChEBI" id="CHEBI:15378"/>
        <dbReference type="ChEBI" id="CHEBI:17359"/>
        <dbReference type="ChEBI" id="CHEBI:29919"/>
        <dbReference type="ChEBI" id="CHEBI:33737"/>
        <dbReference type="ChEBI" id="CHEBI:33738"/>
        <dbReference type="EC" id="1.8.7.1"/>
    </reaction>
</comment>
<dbReference type="InterPro" id="IPR045854">
    <property type="entry name" value="NO2/SO3_Rdtase_4Fe4S_sf"/>
</dbReference>
<comment type="caution">
    <text evidence="16">The sequence shown here is derived from an EMBL/GenBank/DDBJ whole genome shotgun (WGS) entry which is preliminary data.</text>
</comment>
<gene>
    <name evidence="16" type="primary">sirA</name>
    <name evidence="16" type="ORF">GCM10009765_47470</name>
</gene>
<feature type="domain" description="Nitrite/Sulfite reductase ferredoxin-like" evidence="15">
    <location>
        <begin position="88"/>
        <end position="149"/>
    </location>
</feature>
<dbReference type="Gene3D" id="3.30.413.10">
    <property type="entry name" value="Sulfite Reductase Hemoprotein, domain 1"/>
    <property type="match status" value="2"/>
</dbReference>
<evidence type="ECO:0000256" key="9">
    <source>
        <dbReference type="ARBA" id="ARBA00023002"/>
    </source>
</evidence>
<accession>A0ABP4TRQ5</accession>
<feature type="domain" description="Nitrite/sulphite reductase 4Fe-4S" evidence="14">
    <location>
        <begin position="157"/>
        <end position="308"/>
    </location>
</feature>
<evidence type="ECO:0000256" key="4">
    <source>
        <dbReference type="ARBA" id="ARBA00012353"/>
    </source>
</evidence>
<dbReference type="InterPro" id="IPR006067">
    <property type="entry name" value="NO2/SO3_Rdtase_4Fe4S_dom"/>
</dbReference>
<dbReference type="Pfam" id="PF01077">
    <property type="entry name" value="NIR_SIR"/>
    <property type="match status" value="2"/>
</dbReference>
<feature type="domain" description="Nitrite/sulphite reductase 4Fe-4S" evidence="14">
    <location>
        <begin position="409"/>
        <end position="542"/>
    </location>
</feature>
<evidence type="ECO:0000313" key="16">
    <source>
        <dbReference type="EMBL" id="GAA1692648.1"/>
    </source>
</evidence>
<evidence type="ECO:0000256" key="5">
    <source>
        <dbReference type="ARBA" id="ARBA00022485"/>
    </source>
</evidence>
<keyword evidence="17" id="KW-1185">Reference proteome</keyword>
<keyword evidence="5" id="KW-0004">4Fe-4S</keyword>
<evidence type="ECO:0000256" key="6">
    <source>
        <dbReference type="ARBA" id="ARBA00022617"/>
    </source>
</evidence>
<comment type="similarity">
    <text evidence="3">Belongs to the nitrite and sulfite reductase 4Fe-4S domain family.</text>
</comment>